<keyword evidence="3 7" id="KW-0375">Hydrogen ion transport</keyword>
<evidence type="ECO:0000256" key="7">
    <source>
        <dbReference type="HAMAP-Rule" id="MF_01416"/>
    </source>
</evidence>
<gene>
    <name evidence="7" type="primary">atpH</name>
    <name evidence="8" type="ORF">UBAL3_94530089</name>
</gene>
<sequence length="200" mass="22509">MAFAVDPRFMDRWVQSISDAIGTDEGRLEGWIALIGLGESLKHFRPLRSFALDGKVSLEEKVVFLRGFFAQTLGSRLPEKADIVIVPLLEGNLWEALAPLRDRIEKSFDVRTNQVRVEILSAAELSAEDRKKVLETVTHFVNGKEFQQGGERKGNLSVRPAWTVRPSLLAGLEIRIGSRVWDASLSSRIRELERQLLKSA</sequence>
<evidence type="ECO:0000313" key="8">
    <source>
        <dbReference type="EMBL" id="EES52124.1"/>
    </source>
</evidence>
<evidence type="ECO:0000256" key="2">
    <source>
        <dbReference type="ARBA" id="ARBA00022448"/>
    </source>
</evidence>
<evidence type="ECO:0000256" key="4">
    <source>
        <dbReference type="ARBA" id="ARBA00023065"/>
    </source>
</evidence>
<organism evidence="8 9">
    <name type="scientific">Leptospirillum ferrodiazotrophum</name>
    <dbReference type="NCBI Taxonomy" id="412449"/>
    <lineage>
        <taxon>Bacteria</taxon>
        <taxon>Pseudomonadati</taxon>
        <taxon>Nitrospirota</taxon>
        <taxon>Nitrospiria</taxon>
        <taxon>Nitrospirales</taxon>
        <taxon>Nitrospiraceae</taxon>
        <taxon>Leptospirillum</taxon>
    </lineage>
</organism>
<keyword evidence="7" id="KW-1003">Cell membrane</keyword>
<keyword evidence="4 7" id="KW-0406">Ion transport</keyword>
<dbReference type="EMBL" id="GG693880">
    <property type="protein sequence ID" value="EES52124.1"/>
    <property type="molecule type" value="Genomic_DNA"/>
</dbReference>
<dbReference type="Proteomes" id="UP000009374">
    <property type="component" value="Unassembled WGS sequence"/>
</dbReference>
<accession>C6HZB3</accession>
<evidence type="ECO:0000256" key="1">
    <source>
        <dbReference type="ARBA" id="ARBA00004370"/>
    </source>
</evidence>
<dbReference type="GO" id="GO:0046933">
    <property type="term" value="F:proton-transporting ATP synthase activity, rotational mechanism"/>
    <property type="evidence" value="ECO:0007669"/>
    <property type="project" value="UniProtKB-UniRule"/>
</dbReference>
<evidence type="ECO:0000256" key="3">
    <source>
        <dbReference type="ARBA" id="ARBA00022781"/>
    </source>
</evidence>
<keyword evidence="2 7" id="KW-0813">Transport</keyword>
<evidence type="ECO:0000313" key="9">
    <source>
        <dbReference type="Proteomes" id="UP000009374"/>
    </source>
</evidence>
<comment type="function">
    <text evidence="7">This protein is part of the stalk that links CF(0) to CF(1). It either transmits conformational changes from CF(0) to CF(1) or is implicated in proton conduction.</text>
</comment>
<dbReference type="GO" id="GO:0005886">
    <property type="term" value="C:plasma membrane"/>
    <property type="evidence" value="ECO:0007669"/>
    <property type="project" value="UniProtKB-SubCell"/>
</dbReference>
<dbReference type="GO" id="GO:0045259">
    <property type="term" value="C:proton-transporting ATP synthase complex"/>
    <property type="evidence" value="ECO:0007669"/>
    <property type="project" value="UniProtKB-KW"/>
</dbReference>
<evidence type="ECO:0000256" key="5">
    <source>
        <dbReference type="ARBA" id="ARBA00023136"/>
    </source>
</evidence>
<keyword evidence="6 7" id="KW-0066">ATP synthesis</keyword>
<reference evidence="8 9" key="1">
    <citation type="journal article" date="2009" name="Appl. Environ. Microbiol.">
        <title>Community genomic and proteomic analyses of chemoautotrophic iron-oxidizing "Leptospirillum rubarum" (Group II) and "Leptospirillum ferrodiazotrophum" (Group III) bacteria in acid mine drainage biofilms.</title>
        <authorList>
            <person name="Goltsman D.S."/>
            <person name="Denef V.J."/>
            <person name="Singer S.W."/>
            <person name="VerBerkmoes N.C."/>
            <person name="Lefsrud M."/>
            <person name="Mueller R.S."/>
            <person name="Dick G.J."/>
            <person name="Sun C.L."/>
            <person name="Wheeler K.E."/>
            <person name="Zemla A."/>
            <person name="Baker B.J."/>
            <person name="Hauser L."/>
            <person name="Land M."/>
            <person name="Shah M.B."/>
            <person name="Thelen M.P."/>
            <person name="Hettich R.L."/>
            <person name="Banfield J.F."/>
        </authorList>
    </citation>
    <scope>NUCLEOTIDE SEQUENCE [LARGE SCALE GENOMIC DNA]</scope>
</reference>
<comment type="subcellular location">
    <subcellularLocation>
        <location evidence="7">Cell membrane</location>
        <topology evidence="7">Peripheral membrane protein</topology>
    </subcellularLocation>
    <subcellularLocation>
        <location evidence="1">Membrane</location>
    </subcellularLocation>
</comment>
<name>C6HZB3_9BACT</name>
<comment type="function">
    <text evidence="7">F(1)F(0) ATP synthase produces ATP from ADP in the presence of a proton or sodium gradient. F-type ATPases consist of two structural domains, F(1) containing the extramembraneous catalytic core and F(0) containing the membrane proton channel, linked together by a central stalk and a peripheral stalk. During catalysis, ATP synthesis in the catalytic domain of F(1) is coupled via a rotary mechanism of the central stalk subunits to proton translocation.</text>
</comment>
<dbReference type="AlphaFoldDB" id="C6HZB3"/>
<protein>
    <recommendedName>
        <fullName evidence="7">ATP synthase subunit delta</fullName>
    </recommendedName>
    <alternativeName>
        <fullName evidence="7">ATP synthase F(1) sector subunit delta</fullName>
    </alternativeName>
    <alternativeName>
        <fullName evidence="7">F-type ATPase subunit delta</fullName>
        <shortName evidence="7">F-ATPase subunit delta</shortName>
    </alternativeName>
</protein>
<comment type="similarity">
    <text evidence="7">Belongs to the ATPase delta chain family.</text>
</comment>
<dbReference type="HAMAP" id="MF_01416">
    <property type="entry name" value="ATP_synth_delta_bact"/>
    <property type="match status" value="1"/>
</dbReference>
<dbReference type="InterPro" id="IPR000711">
    <property type="entry name" value="ATPase_OSCP/dsu"/>
</dbReference>
<keyword evidence="9" id="KW-1185">Reference proteome</keyword>
<dbReference type="Pfam" id="PF00213">
    <property type="entry name" value="OSCP"/>
    <property type="match status" value="1"/>
</dbReference>
<keyword evidence="7" id="KW-0139">CF(1)</keyword>
<evidence type="ECO:0000256" key="6">
    <source>
        <dbReference type="ARBA" id="ARBA00023310"/>
    </source>
</evidence>
<keyword evidence="5 7" id="KW-0472">Membrane</keyword>
<proteinExistence type="inferred from homology"/>